<gene>
    <name evidence="1" type="ORF">GCM10023165_30020</name>
</gene>
<protein>
    <submittedName>
        <fullName evidence="1">Uncharacterized protein</fullName>
    </submittedName>
</protein>
<organism evidence="1 2">
    <name type="scientific">Variovorax defluvii</name>
    <dbReference type="NCBI Taxonomy" id="913761"/>
    <lineage>
        <taxon>Bacteria</taxon>
        <taxon>Pseudomonadati</taxon>
        <taxon>Pseudomonadota</taxon>
        <taxon>Betaproteobacteria</taxon>
        <taxon>Burkholderiales</taxon>
        <taxon>Comamonadaceae</taxon>
        <taxon>Variovorax</taxon>
    </lineage>
</organism>
<dbReference type="Proteomes" id="UP001500975">
    <property type="component" value="Unassembled WGS sequence"/>
</dbReference>
<dbReference type="EMBL" id="BAABGJ010000028">
    <property type="protein sequence ID" value="GAA4345746.1"/>
    <property type="molecule type" value="Genomic_DNA"/>
</dbReference>
<name>A0ABP8HVX8_9BURK</name>
<keyword evidence="2" id="KW-1185">Reference proteome</keyword>
<reference evidence="2" key="1">
    <citation type="journal article" date="2019" name="Int. J. Syst. Evol. Microbiol.">
        <title>The Global Catalogue of Microorganisms (GCM) 10K type strain sequencing project: providing services to taxonomists for standard genome sequencing and annotation.</title>
        <authorList>
            <consortium name="The Broad Institute Genomics Platform"/>
            <consortium name="The Broad Institute Genome Sequencing Center for Infectious Disease"/>
            <person name="Wu L."/>
            <person name="Ma J."/>
        </authorList>
    </citation>
    <scope>NUCLEOTIDE SEQUENCE [LARGE SCALE GENOMIC DNA]</scope>
    <source>
        <strain evidence="2">JCM 17804</strain>
    </source>
</reference>
<accession>A0ABP8HVX8</accession>
<proteinExistence type="predicted"/>
<sequence length="121" mass="13519">MDSRLDIERLALKTLDERPQASTSLFRRRFLEELQRLQDAGKLKFFGLLLLRDRRMQGHEPAAPCNAMQRLRCLRRAGWSRLFSGSGPSVATAAEASVAIADEFSTLCPEPLCTEPTRGAA</sequence>
<comment type="caution">
    <text evidence="1">The sequence shown here is derived from an EMBL/GenBank/DDBJ whole genome shotgun (WGS) entry which is preliminary data.</text>
</comment>
<evidence type="ECO:0000313" key="2">
    <source>
        <dbReference type="Proteomes" id="UP001500975"/>
    </source>
</evidence>
<evidence type="ECO:0000313" key="1">
    <source>
        <dbReference type="EMBL" id="GAA4345746.1"/>
    </source>
</evidence>